<dbReference type="EMBL" id="LR824013">
    <property type="protein sequence ID" value="CAH0579394.1"/>
    <property type="molecule type" value="Genomic_DNA"/>
</dbReference>
<gene>
    <name evidence="1" type="ORF">CINC_LOCUS1158</name>
</gene>
<proteinExistence type="predicted"/>
<dbReference type="Proteomes" id="UP001154114">
    <property type="component" value="Chromosome 10"/>
</dbReference>
<accession>A0A9P0FT64</accession>
<sequence>MSRNWTAACKIWKRCTLKKLDGSALNVCFIELPRDRTDDFLDFQMTQFVPRELTYKISGLPYNKDAMMEYRDVLKEKLLDPALFSMVCCEEKDDKIMPNIIASDSMQLIKRGDPCRDETPPNLKTKETKDYFRIVRDWNNLCPVPKVMEKFNIETFYDDRGIVTHQDYAGYGFSFHFSLIRRSVCESQGVPMSGAWMAAIGSEKAALRTGWEPIYEVSRKDLEKVLKVRIDERIPSYKFCVLNISNISRFSDY</sequence>
<protein>
    <submittedName>
        <fullName evidence="1">Uncharacterized protein</fullName>
    </submittedName>
</protein>
<evidence type="ECO:0000313" key="1">
    <source>
        <dbReference type="EMBL" id="CAH0579394.1"/>
    </source>
</evidence>
<organism evidence="1 2">
    <name type="scientific">Chrysodeixis includens</name>
    <name type="common">Soybean looper</name>
    <name type="synonym">Pseudoplusia includens</name>
    <dbReference type="NCBI Taxonomy" id="689277"/>
    <lineage>
        <taxon>Eukaryota</taxon>
        <taxon>Metazoa</taxon>
        <taxon>Ecdysozoa</taxon>
        <taxon>Arthropoda</taxon>
        <taxon>Hexapoda</taxon>
        <taxon>Insecta</taxon>
        <taxon>Pterygota</taxon>
        <taxon>Neoptera</taxon>
        <taxon>Endopterygota</taxon>
        <taxon>Lepidoptera</taxon>
        <taxon>Glossata</taxon>
        <taxon>Ditrysia</taxon>
        <taxon>Noctuoidea</taxon>
        <taxon>Noctuidae</taxon>
        <taxon>Plusiinae</taxon>
        <taxon>Chrysodeixis</taxon>
    </lineage>
</organism>
<dbReference type="AlphaFoldDB" id="A0A9P0FT64"/>
<reference evidence="1" key="1">
    <citation type="submission" date="2021-12" db="EMBL/GenBank/DDBJ databases">
        <authorList>
            <person name="King R."/>
        </authorList>
    </citation>
    <scope>NUCLEOTIDE SEQUENCE</scope>
</reference>
<name>A0A9P0FT64_CHRIL</name>
<keyword evidence="2" id="KW-1185">Reference proteome</keyword>
<dbReference type="Gene3D" id="3.40.630.30">
    <property type="match status" value="1"/>
</dbReference>
<evidence type="ECO:0000313" key="2">
    <source>
        <dbReference type="Proteomes" id="UP001154114"/>
    </source>
</evidence>
<dbReference type="OrthoDB" id="7200114at2759"/>